<dbReference type="Pfam" id="PF01395">
    <property type="entry name" value="PBP_GOBP"/>
    <property type="match status" value="1"/>
</dbReference>
<dbReference type="PANTHER" id="PTHR11857">
    <property type="entry name" value="ODORANT BINDING PROTEIN-RELATED"/>
    <property type="match status" value="1"/>
</dbReference>
<dbReference type="GO" id="GO:0005549">
    <property type="term" value="F:odorant binding"/>
    <property type="evidence" value="ECO:0007669"/>
    <property type="project" value="InterPro"/>
</dbReference>
<dbReference type="SMR" id="A0A0N9XPP0"/>
<evidence type="ECO:0000313" key="3">
    <source>
        <dbReference type="EMBL" id="ALI31275.1"/>
    </source>
</evidence>
<dbReference type="SMART" id="SM00708">
    <property type="entry name" value="PhBP"/>
    <property type="match status" value="1"/>
</dbReference>
<organism evidence="3">
    <name type="scientific">Grapholita molesta</name>
    <name type="common">Oriental fruit moth</name>
    <name type="synonym">Cydia molesta</name>
    <dbReference type="NCBI Taxonomy" id="192188"/>
    <lineage>
        <taxon>Eukaryota</taxon>
        <taxon>Metazoa</taxon>
        <taxon>Ecdysozoa</taxon>
        <taxon>Arthropoda</taxon>
        <taxon>Hexapoda</taxon>
        <taxon>Insecta</taxon>
        <taxon>Pterygota</taxon>
        <taxon>Neoptera</taxon>
        <taxon>Endopterygota</taxon>
        <taxon>Lepidoptera</taxon>
        <taxon>Glossata</taxon>
        <taxon>Ditrysia</taxon>
        <taxon>Tortricoidea</taxon>
        <taxon>Tortricidae</taxon>
        <taxon>Olethreutinae</taxon>
        <taxon>Grapholitini</taxon>
        <taxon>Grapholita</taxon>
    </lineage>
</organism>
<dbReference type="AlphaFoldDB" id="A0A0N9XPP0"/>
<dbReference type="Gene3D" id="1.10.238.20">
    <property type="entry name" value="Pheromone/general odorant binding protein domain"/>
    <property type="match status" value="1"/>
</dbReference>
<feature type="signal peptide" evidence="2">
    <location>
        <begin position="1"/>
        <end position="23"/>
    </location>
</feature>
<dbReference type="InterPro" id="IPR006170">
    <property type="entry name" value="PBP/GOBP"/>
</dbReference>
<dbReference type="GO" id="GO:0005615">
    <property type="term" value="C:extracellular space"/>
    <property type="evidence" value="ECO:0007669"/>
    <property type="project" value="TreeGrafter"/>
</dbReference>
<keyword evidence="1 2" id="KW-0732">Signal</keyword>
<dbReference type="GO" id="GO:0007608">
    <property type="term" value="P:sensory perception of smell"/>
    <property type="evidence" value="ECO:0007669"/>
    <property type="project" value="TreeGrafter"/>
</dbReference>
<proteinExistence type="evidence at transcript level"/>
<protein>
    <submittedName>
        <fullName evidence="3">Odorant binding protein 1</fullName>
    </submittedName>
</protein>
<accession>A0A0N9XPP0</accession>
<dbReference type="EMBL" id="KR137529">
    <property type="protein sequence ID" value="ALI31275.1"/>
    <property type="molecule type" value="mRNA"/>
</dbReference>
<dbReference type="CDD" id="cd23992">
    <property type="entry name" value="PBP_GOBP"/>
    <property type="match status" value="1"/>
</dbReference>
<name>A0A0N9XPP0_GRAMO</name>
<evidence type="ECO:0000256" key="2">
    <source>
        <dbReference type="SAM" id="SignalP"/>
    </source>
</evidence>
<reference evidence="3" key="1">
    <citation type="submission" date="2015-04" db="EMBL/GenBank/DDBJ databases">
        <title>Binding characterization of two odorant binding proteins from Grapholita molesta (Busck) (Lepidoptera: Tortricidae).</title>
        <authorList>
            <person name="Yan Z."/>
        </authorList>
    </citation>
    <scope>NUCLEOTIDE SEQUENCE</scope>
</reference>
<dbReference type="InterPro" id="IPR036728">
    <property type="entry name" value="PBP_GOBP_sf"/>
</dbReference>
<evidence type="ECO:0000256" key="1">
    <source>
        <dbReference type="ARBA" id="ARBA00022729"/>
    </source>
</evidence>
<feature type="chain" id="PRO_5006041231" evidence="2">
    <location>
        <begin position="24"/>
        <end position="155"/>
    </location>
</feature>
<sequence length="155" mass="17155">MAFYLYSVLVMAIVAACVNNCSAITEEQKEFIKEKLKANALACGSELGFAKEQLTQWKEQKTSDDSNKCFIACMFKKSGLLDDQGLYSEEKALEKVKTYVSEARQEELAKAAKTCSAVNEQSVSDGSAGCDRALLLFKCIQEQKELLGITLDFVH</sequence>
<dbReference type="SUPFAM" id="SSF47565">
    <property type="entry name" value="Insect pheromone/odorant-binding proteins"/>
    <property type="match status" value="1"/>
</dbReference>